<dbReference type="SUPFAM" id="SSF52540">
    <property type="entry name" value="P-loop containing nucleoside triphosphate hydrolases"/>
    <property type="match status" value="1"/>
</dbReference>
<dbReference type="InterPro" id="IPR006935">
    <property type="entry name" value="Helicase/UvrB_N"/>
</dbReference>
<gene>
    <name evidence="2" type="ORF">ESZ00_09150</name>
</gene>
<dbReference type="PROSITE" id="PS51192">
    <property type="entry name" value="HELICASE_ATP_BIND_1"/>
    <property type="match status" value="1"/>
</dbReference>
<dbReference type="PANTHER" id="PTHR47396">
    <property type="entry name" value="TYPE I RESTRICTION ENZYME ECOKI R PROTEIN"/>
    <property type="match status" value="1"/>
</dbReference>
<dbReference type="InterPro" id="IPR045572">
    <property type="entry name" value="RE_endonuc_C"/>
</dbReference>
<keyword evidence="2" id="KW-0255">Endonuclease</keyword>
<dbReference type="EMBL" id="SDMK01000001">
    <property type="protein sequence ID" value="RXS97995.1"/>
    <property type="molecule type" value="Genomic_DNA"/>
</dbReference>
<keyword evidence="3" id="KW-1185">Reference proteome</keyword>
<accession>A0A4Q1SKJ7</accession>
<dbReference type="GO" id="GO:0015668">
    <property type="term" value="F:type III site-specific deoxyribonuclease activity"/>
    <property type="evidence" value="ECO:0007669"/>
    <property type="project" value="InterPro"/>
</dbReference>
<dbReference type="Pfam" id="PF19778">
    <property type="entry name" value="RE_endonuc"/>
    <property type="match status" value="1"/>
</dbReference>
<dbReference type="GO" id="GO:0005829">
    <property type="term" value="C:cytosol"/>
    <property type="evidence" value="ECO:0007669"/>
    <property type="project" value="TreeGrafter"/>
</dbReference>
<protein>
    <submittedName>
        <fullName evidence="2">Restriction endonuclease subunit R</fullName>
    </submittedName>
</protein>
<dbReference type="PANTHER" id="PTHR47396:SF1">
    <property type="entry name" value="ATP-DEPENDENT HELICASE IRC3-RELATED"/>
    <property type="match status" value="1"/>
</dbReference>
<feature type="domain" description="Helicase ATP-binding" evidence="1">
    <location>
        <begin position="81"/>
        <end position="266"/>
    </location>
</feature>
<dbReference type="RefSeq" id="WP_129207774.1">
    <property type="nucleotide sequence ID" value="NZ_BMGU01000001.1"/>
</dbReference>
<dbReference type="InterPro" id="IPR027417">
    <property type="entry name" value="P-loop_NTPase"/>
</dbReference>
<dbReference type="InterPro" id="IPR050742">
    <property type="entry name" value="Helicase_Restrict-Modif_Enz"/>
</dbReference>
<dbReference type="InterPro" id="IPR014001">
    <property type="entry name" value="Helicase_ATP-bd"/>
</dbReference>
<dbReference type="Pfam" id="PF04851">
    <property type="entry name" value="ResIII"/>
    <property type="match status" value="1"/>
</dbReference>
<reference evidence="2 3" key="1">
    <citation type="journal article" date="2016" name="Int. J. Syst. Evol. Microbiol.">
        <title>Acidipila dinghuensis sp. nov., an acidobacterium isolated from forest soil.</title>
        <authorList>
            <person name="Jiang Y.W."/>
            <person name="Wang J."/>
            <person name="Chen M.H."/>
            <person name="Lv Y.Y."/>
            <person name="Qiu L.H."/>
        </authorList>
    </citation>
    <scope>NUCLEOTIDE SEQUENCE [LARGE SCALE GENOMIC DNA]</scope>
    <source>
        <strain evidence="2 3">DHOF10</strain>
    </source>
</reference>
<evidence type="ECO:0000313" key="2">
    <source>
        <dbReference type="EMBL" id="RXS97995.1"/>
    </source>
</evidence>
<comment type="caution">
    <text evidence="2">The sequence shown here is derived from an EMBL/GenBank/DDBJ whole genome shotgun (WGS) entry which is preliminary data.</text>
</comment>
<keyword evidence="2" id="KW-0378">Hydrolase</keyword>
<dbReference type="AlphaFoldDB" id="A0A4Q1SKJ7"/>
<organism evidence="2 3">
    <name type="scientific">Silvibacterium dinghuense</name>
    <dbReference type="NCBI Taxonomy" id="1560006"/>
    <lineage>
        <taxon>Bacteria</taxon>
        <taxon>Pseudomonadati</taxon>
        <taxon>Acidobacteriota</taxon>
        <taxon>Terriglobia</taxon>
        <taxon>Terriglobales</taxon>
        <taxon>Acidobacteriaceae</taxon>
        <taxon>Silvibacterium</taxon>
    </lineage>
</organism>
<keyword evidence="2" id="KW-0540">Nuclease</keyword>
<dbReference type="Proteomes" id="UP000290253">
    <property type="component" value="Unassembled WGS sequence"/>
</dbReference>
<sequence>MHLLYEDLPHQRAAIDAVCDLFRGQEISRAEFTVTLPTDQLELTGVQQSDLGIGNRVSNTADDYLLANLREIQLRNSIPQDDTLAHDRNFDVEMETGTGKTYVYLSTIYELNQRFGFTKFVIVVPSVAIKEGVGSTLRDTAEHFRRKYNQLAHHFVYDSSRLSAIRDFATSKDIEIMVATVQSLYGGRTIFNNPQEKLAGEKPLDVVASTNPILIVDEPQSVEGLGTAGREALKALRPLVTLRYSATHIQHHHTVYKLDAVDAYEQRLVKQIEVASLLSENDHNRPYIKLLRIEAKKNKPVRAELELDCERVNGIQREPIWVYATDPLDQATNRSVYADHVVDSIRKKSRDVAGSMDAVELRVPGATVTLTPEEPVFGDVDEGALSAAMIRRTIKAHLDKEKRLRPRGIKVLSLFFIRRVEDYRLTDGSPGPYVAIFEQEYARLARLPEYKQLFEGADMATVARDVHNGYFSIDREKKLITPFEGEIKLKGGNQDTRDTETYNLIMREKTRLLDLKTPLKFIFSHSALREGWDNPNVFQICAFREMNQERERRQTLGRGLRLCVNQQGERIRGFETNTLTVIANESYQSFAEKLQKDIQDETGIRFGIVDPIEFATIPVQKEGESAVALGKESSQKLWDSLRQSGYLDNNGKATEALKKALDTKTLQLPTEFEAQRELIEERLNKISAGVVIRNADEPRPTVRLREAVLNSEEFRQLWDRIRTKSTYRVHFDPELLVQNCVRAIQREVIAPPTFITTTTTASLGRGGITAGETATSVPEVVSTEQPFFPDLVSELQDKTQLLRRTVVRILSESRRLQDFRRNPNEFIRVVSKAIIAAKRQTLVDGVQYHRLSDSFYAQELFLHQELTGYLANLVPSKRSLYEETVCDSNVERTFVEELERSEGVKLYVKLPGWFVVPTPLGGYNPDWAVLLSRDGEERLYFVLETKGAFRNLRPKEEAQILCGERHFHAVAAAENPARFEPIRELKDLYTKIVGG</sequence>
<dbReference type="GO" id="GO:0005524">
    <property type="term" value="F:ATP binding"/>
    <property type="evidence" value="ECO:0007669"/>
    <property type="project" value="InterPro"/>
</dbReference>
<dbReference type="Gene3D" id="3.40.50.300">
    <property type="entry name" value="P-loop containing nucleotide triphosphate hydrolases"/>
    <property type="match status" value="2"/>
</dbReference>
<name>A0A4Q1SKJ7_9BACT</name>
<evidence type="ECO:0000313" key="3">
    <source>
        <dbReference type="Proteomes" id="UP000290253"/>
    </source>
</evidence>
<proteinExistence type="predicted"/>
<evidence type="ECO:0000259" key="1">
    <source>
        <dbReference type="PROSITE" id="PS51192"/>
    </source>
</evidence>
<dbReference type="GO" id="GO:0003677">
    <property type="term" value="F:DNA binding"/>
    <property type="evidence" value="ECO:0007669"/>
    <property type="project" value="InterPro"/>
</dbReference>
<dbReference type="OrthoDB" id="9804145at2"/>